<evidence type="ECO:0000256" key="1">
    <source>
        <dbReference type="SAM" id="MobiDB-lite"/>
    </source>
</evidence>
<protein>
    <submittedName>
        <fullName evidence="2">Uncharacterized protein</fullName>
    </submittedName>
</protein>
<feature type="region of interest" description="Disordered" evidence="1">
    <location>
        <begin position="1"/>
        <end position="28"/>
    </location>
</feature>
<gene>
    <name evidence="2" type="ORF">PCOR1329_LOCUS72044</name>
</gene>
<dbReference type="EMBL" id="CAUYUJ010019604">
    <property type="protein sequence ID" value="CAK0892353.1"/>
    <property type="molecule type" value="Genomic_DNA"/>
</dbReference>
<feature type="compositionally biased region" description="Basic and acidic residues" evidence="1">
    <location>
        <begin position="19"/>
        <end position="28"/>
    </location>
</feature>
<keyword evidence="3" id="KW-1185">Reference proteome</keyword>
<comment type="caution">
    <text evidence="2">The sequence shown here is derived from an EMBL/GenBank/DDBJ whole genome shotgun (WGS) entry which is preliminary data.</text>
</comment>
<reference evidence="2" key="1">
    <citation type="submission" date="2023-10" db="EMBL/GenBank/DDBJ databases">
        <authorList>
            <person name="Chen Y."/>
            <person name="Shah S."/>
            <person name="Dougan E. K."/>
            <person name="Thang M."/>
            <person name="Chan C."/>
        </authorList>
    </citation>
    <scope>NUCLEOTIDE SEQUENCE [LARGE SCALE GENOMIC DNA]</scope>
</reference>
<evidence type="ECO:0000313" key="3">
    <source>
        <dbReference type="Proteomes" id="UP001189429"/>
    </source>
</evidence>
<feature type="region of interest" description="Disordered" evidence="1">
    <location>
        <begin position="68"/>
        <end position="95"/>
    </location>
</feature>
<dbReference type="Proteomes" id="UP001189429">
    <property type="component" value="Unassembled WGS sequence"/>
</dbReference>
<proteinExistence type="predicted"/>
<accession>A0ABN9WZH8</accession>
<organism evidence="2 3">
    <name type="scientific">Prorocentrum cordatum</name>
    <dbReference type="NCBI Taxonomy" id="2364126"/>
    <lineage>
        <taxon>Eukaryota</taxon>
        <taxon>Sar</taxon>
        <taxon>Alveolata</taxon>
        <taxon>Dinophyceae</taxon>
        <taxon>Prorocentrales</taxon>
        <taxon>Prorocentraceae</taxon>
        <taxon>Prorocentrum</taxon>
    </lineage>
</organism>
<name>A0ABN9WZH8_9DINO</name>
<evidence type="ECO:0000313" key="2">
    <source>
        <dbReference type="EMBL" id="CAK0892353.1"/>
    </source>
</evidence>
<feature type="non-terminal residue" evidence="2">
    <location>
        <position position="1"/>
    </location>
</feature>
<sequence>VQPPRSQPRAMSQLGLSAEAKEAARTDSEVDGRKAAFDYYKKTWSIQYTDVISLPQQEAMFEQWTKLGPDERGGLGKGGFPPGSPFLDTWAPPAPGGARKISFVS</sequence>